<feature type="domain" description="Response regulatory" evidence="9">
    <location>
        <begin position="1398"/>
        <end position="1567"/>
    </location>
</feature>
<dbReference type="Gene3D" id="3.40.50.2300">
    <property type="match status" value="1"/>
</dbReference>
<dbReference type="PANTHER" id="PTHR43047">
    <property type="entry name" value="TWO-COMPONENT HISTIDINE PROTEIN KINASE"/>
    <property type="match status" value="1"/>
</dbReference>
<feature type="transmembrane region" description="Helical" evidence="7">
    <location>
        <begin position="916"/>
        <end position="936"/>
    </location>
</feature>
<feature type="region of interest" description="Disordered" evidence="6">
    <location>
        <begin position="546"/>
        <end position="581"/>
    </location>
</feature>
<feature type="transmembrane region" description="Helical" evidence="7">
    <location>
        <begin position="768"/>
        <end position="791"/>
    </location>
</feature>
<evidence type="ECO:0000256" key="3">
    <source>
        <dbReference type="ARBA" id="ARBA00022679"/>
    </source>
</evidence>
<evidence type="ECO:0000256" key="7">
    <source>
        <dbReference type="SAM" id="Phobius"/>
    </source>
</evidence>
<dbReference type="InterPro" id="IPR003594">
    <property type="entry name" value="HATPase_dom"/>
</dbReference>
<comment type="catalytic activity">
    <reaction evidence="1">
        <text>ATP + protein L-histidine = ADP + protein N-phospho-L-histidine.</text>
        <dbReference type="EC" id="2.7.13.3"/>
    </reaction>
</comment>
<feature type="transmembrane region" description="Helical" evidence="7">
    <location>
        <begin position="681"/>
        <end position="699"/>
    </location>
</feature>
<reference evidence="10 11" key="1">
    <citation type="submission" date="2019-07" db="EMBL/GenBank/DDBJ databases">
        <title>Genomes of Cafeteria roenbergensis.</title>
        <authorList>
            <person name="Fischer M.G."/>
            <person name="Hackl T."/>
            <person name="Roman M."/>
        </authorList>
    </citation>
    <scope>NUCLEOTIDE SEQUENCE [LARGE SCALE GENOMIC DNA]</scope>
    <source>
        <strain evidence="10 11">RCC970-E3</strain>
    </source>
</reference>
<feature type="compositionally biased region" description="Gly residues" evidence="6">
    <location>
        <begin position="1449"/>
        <end position="1458"/>
    </location>
</feature>
<dbReference type="PROSITE" id="PS50109">
    <property type="entry name" value="HIS_KIN"/>
    <property type="match status" value="1"/>
</dbReference>
<dbReference type="PRINTS" id="PR00344">
    <property type="entry name" value="BCTRLSENSOR"/>
</dbReference>
<comment type="caution">
    <text evidence="10">The sequence shown here is derived from an EMBL/GenBank/DDBJ whole genome shotgun (WGS) entry which is preliminary data.</text>
</comment>
<sequence>MRRAAAVRRIRTGAFNGRVKALARLFERRRLVFAREGASARIAHAFRVFAFRKRCKHGLRRTVNEKATTIQRVYRGHVGRKHARALRAMQVRLATHAQRIWRAKVARRKLAEIRERRIVNWAAARMQSVFRGKRQRVIMRLWKGRRWMAAASMQTAWRLYRAQTRRLDKQDDDLTTWMLALLDLGYSRDPIKPGVELRLAHKRALLKRLRGDMREAEDGEGKDDADALPAGGVTKTVLASKEDVRAQIRALNQVPAGVMDPRKARRPVVTTAKVWSMASRNRKKTKIASGALRGRAAMIAAAGGGKDAAAGARGSVYMGPPPVVAKPRILIHIPAAMAERIAEGRAEADRIQRELDEEELEAMGEQGGADGGGADGAAPQGGGGGGGGAPAAKAQRPGILKRAAAAAKAAARNIGGAEAAAALAPGPAASGDDPAWHPLEAPPGARFDRRDKYGQPSLQEVMDDMRRMSDALQWHMERIVREQRRKAAYAIRSAESKAQHVALRARETALRSEAAVETTRRLRSFVAGVTEIQAELRAREAGLRAHAEEQERQMRRARAQAPPDWGRVTERSGNSGEEMENASLPFSPARVICILTAFTCMAAAFPAIFAQFDHTRYFVVPGELRQMLRGVNRTLLDTPGDVSLDVEIAANSVTVVTAFNAVFLCIYLMGSWALLSRPIRAAAGIVLVGMACFVVTVQVPNFSLELMMPVATRPFTCALIPGAAITGASIGPLVSNGVMEALGAFVLRDGLDMARKWRWRGRVVCSVSPIRVTGVVGPVLVVIMGVFAQVSNTVFRSSHLGSVLVQTVTFSLAAVIVMLNMAVLFAEGSSCYRALRDAPSTYSSSMRVARMLAVLTLISSGFVAFASQATAPEFQDSCPEFFYNYHMPLPEGRWPAGCTDESCFPNVRKSLYIRGLSLWCSAAVLMAQTIVVILAAQANVAATRESDSSNAAQRMRQALQYVSHEARAPLGGAILSMGLLDHAIETADQDQAGLLVSDLHLSLEAAQRQLTDLLLFDDREAPGRVAPLAESKGRRASIMRGVARQSESPMRWAMLDEFQLGRLQSSFAGACRAEEIQLDMRLRICMSQGSPAAPPTGRQGPAATPEGFSAIPVSPSPAAAQRRPSFAEGTLALSMPSPLDAGGALSARTPGGTPAPSEAPQPASTLAIESCYSGAGRLPGEPPSVSCAELFVDVDRILAIVQNALSNSIKHVRGDGTGRISVLLTLCQPAEGEEALEAGPPEAVSSRVVDSIPFIDQEGEPAEKRVLWIEVLDNGRGIPARLLQPGRLFRPFQQVRQGDGSLRMTSSGLGLSIVKSVVVEQLHGTVGLASKEGEGTLFTAKIPVWARPRQRQAQRDGAKADAAGPDTAAGPRPRGARAARAAGAGRSGRRRGRETIGTAFVVDDERVNRTLMARLLRSWGFEVREMEDGTGLVEAVRALVARDASSATGGSGGSGGSAGSDPVTSATSLAAAAANEVLAWPLVVTLDIQMPVMDGFQALEALRALAAEQRAAGNEEVAAKVEGLLVIGVTGNAVLSDRQRMMDLGAQRVLTKPVDTPALASLIEECGDVDLPAKAHRRIGAPA</sequence>
<keyword evidence="4" id="KW-0418">Kinase</keyword>
<dbReference type="PROSITE" id="PS50110">
    <property type="entry name" value="RESPONSE_REGULATORY"/>
    <property type="match status" value="1"/>
</dbReference>
<feature type="transmembrane region" description="Helical" evidence="7">
    <location>
        <begin position="591"/>
        <end position="612"/>
    </location>
</feature>
<feature type="region of interest" description="Disordered" evidence="6">
    <location>
        <begin position="424"/>
        <end position="452"/>
    </location>
</feature>
<feature type="region of interest" description="Disordered" evidence="6">
    <location>
        <begin position="359"/>
        <end position="395"/>
    </location>
</feature>
<dbReference type="InterPro" id="IPR000048">
    <property type="entry name" value="IQ_motif_EF-hand-BS"/>
</dbReference>
<evidence type="ECO:0000256" key="1">
    <source>
        <dbReference type="ARBA" id="ARBA00000085"/>
    </source>
</evidence>
<dbReference type="InterPro" id="IPR004358">
    <property type="entry name" value="Sig_transdc_His_kin-like_C"/>
</dbReference>
<feature type="transmembrane region" description="Helical" evidence="7">
    <location>
        <begin position="719"/>
        <end position="747"/>
    </location>
</feature>
<keyword evidence="7" id="KW-1133">Transmembrane helix</keyword>
<feature type="compositionally biased region" description="Gly residues" evidence="6">
    <location>
        <begin position="365"/>
        <end position="389"/>
    </location>
</feature>
<evidence type="ECO:0000256" key="2">
    <source>
        <dbReference type="ARBA" id="ARBA00012438"/>
    </source>
</evidence>
<dbReference type="GO" id="GO:0005886">
    <property type="term" value="C:plasma membrane"/>
    <property type="evidence" value="ECO:0007669"/>
    <property type="project" value="TreeGrafter"/>
</dbReference>
<keyword evidence="7" id="KW-0472">Membrane</keyword>
<feature type="region of interest" description="Disordered" evidence="6">
    <location>
        <begin position="1137"/>
        <end position="1162"/>
    </location>
</feature>
<evidence type="ECO:0000256" key="4">
    <source>
        <dbReference type="ARBA" id="ARBA00022777"/>
    </source>
</evidence>
<dbReference type="SUPFAM" id="SSF52172">
    <property type="entry name" value="CheY-like"/>
    <property type="match status" value="1"/>
</dbReference>
<evidence type="ECO:0000256" key="5">
    <source>
        <dbReference type="PROSITE-ProRule" id="PRU00169"/>
    </source>
</evidence>
<feature type="region of interest" description="Disordered" evidence="6">
    <location>
        <begin position="1089"/>
        <end position="1123"/>
    </location>
</feature>
<dbReference type="CDD" id="cd17546">
    <property type="entry name" value="REC_hyHK_CKI1_RcsC-like"/>
    <property type="match status" value="1"/>
</dbReference>
<name>A0A5A8E1D0_CAFRO</name>
<proteinExistence type="predicted"/>
<gene>
    <name evidence="10" type="ORF">FNF28_01818</name>
</gene>
<feature type="region of interest" description="Disordered" evidence="6">
    <location>
        <begin position="1445"/>
        <end position="1464"/>
    </location>
</feature>
<feature type="region of interest" description="Disordered" evidence="6">
    <location>
        <begin position="1348"/>
        <end position="1392"/>
    </location>
</feature>
<feature type="transmembrane region" description="Helical" evidence="7">
    <location>
        <begin position="803"/>
        <end position="826"/>
    </location>
</feature>
<keyword evidence="3" id="KW-0808">Transferase</keyword>
<evidence type="ECO:0000256" key="6">
    <source>
        <dbReference type="SAM" id="MobiDB-lite"/>
    </source>
</evidence>
<dbReference type="InterPro" id="IPR001789">
    <property type="entry name" value="Sig_transdc_resp-reg_receiver"/>
</dbReference>
<evidence type="ECO:0000259" key="9">
    <source>
        <dbReference type="PROSITE" id="PS50110"/>
    </source>
</evidence>
<dbReference type="Pfam" id="PF00072">
    <property type="entry name" value="Response_reg"/>
    <property type="match status" value="1"/>
</dbReference>
<feature type="domain" description="Histidine kinase" evidence="8">
    <location>
        <begin position="1193"/>
        <end position="1346"/>
    </location>
</feature>
<dbReference type="InterPro" id="IPR011006">
    <property type="entry name" value="CheY-like_superfamily"/>
</dbReference>
<feature type="transmembrane region" description="Helical" evidence="7">
    <location>
        <begin position="648"/>
        <end position="669"/>
    </location>
</feature>
<feature type="modified residue" description="4-aspartylphosphate" evidence="5">
    <location>
        <position position="1487"/>
    </location>
</feature>
<protein>
    <recommendedName>
        <fullName evidence="2">histidine kinase</fullName>
        <ecNumber evidence="2">2.7.13.3</ecNumber>
    </recommendedName>
</protein>
<dbReference type="Pfam" id="PF02518">
    <property type="entry name" value="HATPase_c"/>
    <property type="match status" value="1"/>
</dbReference>
<feature type="compositionally biased region" description="Low complexity" evidence="6">
    <location>
        <begin position="1109"/>
        <end position="1120"/>
    </location>
</feature>
<evidence type="ECO:0000259" key="8">
    <source>
        <dbReference type="PROSITE" id="PS50109"/>
    </source>
</evidence>
<dbReference type="SMART" id="SM00015">
    <property type="entry name" value="IQ"/>
    <property type="match status" value="3"/>
</dbReference>
<keyword evidence="7" id="KW-0812">Transmembrane</keyword>
<organism evidence="10 11">
    <name type="scientific">Cafeteria roenbergensis</name>
    <name type="common">Marine flagellate</name>
    <dbReference type="NCBI Taxonomy" id="33653"/>
    <lineage>
        <taxon>Eukaryota</taxon>
        <taxon>Sar</taxon>
        <taxon>Stramenopiles</taxon>
        <taxon>Bigyra</taxon>
        <taxon>Opalozoa</taxon>
        <taxon>Bicosoecida</taxon>
        <taxon>Cafeteriaceae</taxon>
        <taxon>Cafeteria</taxon>
    </lineage>
</organism>
<evidence type="ECO:0000313" key="10">
    <source>
        <dbReference type="EMBL" id="KAA0169880.1"/>
    </source>
</evidence>
<feature type="compositionally biased region" description="Low complexity" evidence="6">
    <location>
        <begin position="1360"/>
        <end position="1384"/>
    </location>
</feature>
<dbReference type="SMART" id="SM00448">
    <property type="entry name" value="REC"/>
    <property type="match status" value="1"/>
</dbReference>
<keyword evidence="5" id="KW-0597">Phosphoprotein</keyword>
<dbReference type="InterPro" id="IPR036890">
    <property type="entry name" value="HATPase_C_sf"/>
</dbReference>
<dbReference type="InterPro" id="IPR005467">
    <property type="entry name" value="His_kinase_dom"/>
</dbReference>
<dbReference type="GO" id="GO:0009927">
    <property type="term" value="F:histidine phosphotransfer kinase activity"/>
    <property type="evidence" value="ECO:0007669"/>
    <property type="project" value="TreeGrafter"/>
</dbReference>
<dbReference type="SUPFAM" id="SSF55874">
    <property type="entry name" value="ATPase domain of HSP90 chaperone/DNA topoisomerase II/histidine kinase"/>
    <property type="match status" value="1"/>
</dbReference>
<evidence type="ECO:0000313" key="11">
    <source>
        <dbReference type="Proteomes" id="UP000324907"/>
    </source>
</evidence>
<accession>A0A5A8E1D0</accession>
<dbReference type="Gene3D" id="3.30.565.10">
    <property type="entry name" value="Histidine kinase-like ATPase, C-terminal domain"/>
    <property type="match status" value="1"/>
</dbReference>
<dbReference type="PROSITE" id="PS50096">
    <property type="entry name" value="IQ"/>
    <property type="match status" value="1"/>
</dbReference>
<dbReference type="CDD" id="cd00075">
    <property type="entry name" value="HATPase"/>
    <property type="match status" value="1"/>
</dbReference>
<dbReference type="SMART" id="SM00387">
    <property type="entry name" value="HATPase_c"/>
    <property type="match status" value="1"/>
</dbReference>
<dbReference type="GO" id="GO:0000155">
    <property type="term" value="F:phosphorelay sensor kinase activity"/>
    <property type="evidence" value="ECO:0007669"/>
    <property type="project" value="TreeGrafter"/>
</dbReference>
<dbReference type="PANTHER" id="PTHR43047:SF72">
    <property type="entry name" value="OSMOSENSING HISTIDINE PROTEIN KINASE SLN1"/>
    <property type="match status" value="1"/>
</dbReference>
<dbReference type="EC" id="2.7.13.3" evidence="2"/>
<dbReference type="EMBL" id="VLTL01000018">
    <property type="protein sequence ID" value="KAA0169880.1"/>
    <property type="molecule type" value="Genomic_DNA"/>
</dbReference>
<dbReference type="Proteomes" id="UP000324907">
    <property type="component" value="Unassembled WGS sequence"/>
</dbReference>